<feature type="compositionally biased region" description="Basic and acidic residues" evidence="2">
    <location>
        <begin position="78"/>
        <end position="91"/>
    </location>
</feature>
<feature type="domain" description="HTH myb-type" evidence="5">
    <location>
        <begin position="836"/>
        <end position="895"/>
    </location>
</feature>
<evidence type="ECO:0000259" key="5">
    <source>
        <dbReference type="PROSITE" id="PS51294"/>
    </source>
</evidence>
<evidence type="ECO:0000313" key="6">
    <source>
        <dbReference type="EMBL" id="KAL3702009.1"/>
    </source>
</evidence>
<dbReference type="PROSITE" id="PS50090">
    <property type="entry name" value="MYB_LIKE"/>
    <property type="match status" value="1"/>
</dbReference>
<dbReference type="InterPro" id="IPR017930">
    <property type="entry name" value="Myb_dom"/>
</dbReference>
<evidence type="ECO:0000256" key="1">
    <source>
        <dbReference type="ARBA" id="ARBA00023125"/>
    </source>
</evidence>
<dbReference type="PROSITE" id="PS50053">
    <property type="entry name" value="UBIQUITIN_2"/>
    <property type="match status" value="1"/>
</dbReference>
<feature type="region of interest" description="Disordered" evidence="2">
    <location>
        <begin position="352"/>
        <end position="378"/>
    </location>
</feature>
<dbReference type="InterPro" id="IPR057625">
    <property type="entry name" value="TPR1-6-like_ubiquitin"/>
</dbReference>
<evidence type="ECO:0000259" key="4">
    <source>
        <dbReference type="PROSITE" id="PS50090"/>
    </source>
</evidence>
<reference evidence="6 7" key="1">
    <citation type="submission" date="2024-09" db="EMBL/GenBank/DDBJ databases">
        <title>Chromosome-scale assembly of Riccia sorocarpa.</title>
        <authorList>
            <person name="Paukszto L."/>
        </authorList>
    </citation>
    <scope>NUCLEOTIDE SEQUENCE [LARGE SCALE GENOMIC DNA]</scope>
    <source>
        <strain evidence="6">LP-2024</strain>
        <tissue evidence="6">Aerial parts of the thallus</tissue>
    </source>
</reference>
<dbReference type="EMBL" id="JBJQOH010000001">
    <property type="protein sequence ID" value="KAL3702009.1"/>
    <property type="molecule type" value="Genomic_DNA"/>
</dbReference>
<evidence type="ECO:0000259" key="3">
    <source>
        <dbReference type="PROSITE" id="PS50053"/>
    </source>
</evidence>
<organism evidence="6 7">
    <name type="scientific">Riccia sorocarpa</name>
    <dbReference type="NCBI Taxonomy" id="122646"/>
    <lineage>
        <taxon>Eukaryota</taxon>
        <taxon>Viridiplantae</taxon>
        <taxon>Streptophyta</taxon>
        <taxon>Embryophyta</taxon>
        <taxon>Marchantiophyta</taxon>
        <taxon>Marchantiopsida</taxon>
        <taxon>Marchantiidae</taxon>
        <taxon>Marchantiales</taxon>
        <taxon>Ricciaceae</taxon>
        <taxon>Riccia</taxon>
    </lineage>
</organism>
<dbReference type="PANTHER" id="PTHR21717:SF70">
    <property type="entry name" value="TELOMERE REPEAT-BINDING PROTEIN 2-RELATED"/>
    <property type="match status" value="1"/>
</dbReference>
<sequence>MEARSRRVGFGFPGYNGPALPRALRSSRGRGESARKAAAYGGRAGFFELLATVAGQLLQEDNNREEQETISLAGAKHQRAECRDSQGKETESPGSLNLKRNLSEPTVVAASCLNSLRAGIKAEEVKKRSGLEKKQDATADSSQTVVNKEYTDCPSPDGHSVSSYGADIVVAAGSDCITVSTPEQKTPECSNQMAQSVSDNDENQMIKPDSESSLSSDVKHAPDSPETHIVTREAVGRLQIPKSEELRDCVHSSDQKEEKFGSRDSGLLCDMELDLPKASLIEESINFEGHDPMSSTGSEVTKPEFSSGEITHLNSSLVSEKDDALPRDMVRGLKESSDDEVLRTRDDVKPCRCADPCGKDDEGESGVEVDEKSDTETRKPLDVTLGKLVPERGGVECRFLTEQVLSDKERSDDKDNNCSSKWNLPESVAQKLKDSYAKGMRARKVMLKRSRAPNARSKRKHSDVETASDSDEAQGKKAYYRGMSYTRQRTSRGLPAKRKRGDGAGPDTPELHETTSDVMELGLECPGGEPPAAAAKLRSAKAASVATSPTAKSSGKFPKKSNEPHVKLTIRSFTIPELYFDLPESATVASLKRAVMDAAMNLLGGGLRVRVLLQGKKVPDEGTTLAQVGISRSVKPDSLGFMLEPSLLPSSSTSTPEDPLLVLSRAAGQPSPRYQGYGAGGAQYVGEVGNKGPAKTRASKIAGEAVDGETHSAPVSDHNEAKRSAMTFQATQEENMKGYPTNKTKGVNDRMSPSGHSTRVAAVGALAAIRAQSDASRRPFKSESESSDPVSTSQTTENTVPGSGAIILHPGTNGAETAQGLALVPVRQKAHSMDVSKRRVRRPFSVSEVEALVHAVEKLGTGRWRDVKLRAFEQAKHRTYVDLKDKWKTLVHTARIAPHQRRGEPVPQELLERVTLAHTYWTAQAAKQQAELDY</sequence>
<feature type="compositionally biased region" description="Basic and acidic residues" evidence="2">
    <location>
        <begin position="775"/>
        <end position="784"/>
    </location>
</feature>
<proteinExistence type="predicted"/>
<keyword evidence="7" id="KW-1185">Reference proteome</keyword>
<accession>A0ABD3IFV0</accession>
<dbReference type="Pfam" id="PF23603">
    <property type="entry name" value="Ubiquitin_TPR1"/>
    <property type="match status" value="1"/>
</dbReference>
<dbReference type="AlphaFoldDB" id="A0ABD3IFV0"/>
<feature type="domain" description="Myb-like" evidence="4">
    <location>
        <begin position="836"/>
        <end position="891"/>
    </location>
</feature>
<feature type="region of interest" description="Disordered" evidence="2">
    <location>
        <begin position="180"/>
        <end position="238"/>
    </location>
</feature>
<evidence type="ECO:0000313" key="7">
    <source>
        <dbReference type="Proteomes" id="UP001633002"/>
    </source>
</evidence>
<feature type="compositionally biased region" description="Basic and acidic residues" evidence="2">
    <location>
        <begin position="217"/>
        <end position="235"/>
    </location>
</feature>
<feature type="compositionally biased region" description="Basic and acidic residues" evidence="2">
    <location>
        <begin position="405"/>
        <end position="416"/>
    </location>
</feature>
<feature type="region of interest" description="Disordered" evidence="2">
    <location>
        <begin position="126"/>
        <end position="159"/>
    </location>
</feature>
<feature type="domain" description="Ubiquitin-like" evidence="3">
    <location>
        <begin position="566"/>
        <end position="631"/>
    </location>
</feature>
<dbReference type="CDD" id="cd11660">
    <property type="entry name" value="SANT_TRF"/>
    <property type="match status" value="1"/>
</dbReference>
<feature type="compositionally biased region" description="Basic and acidic residues" evidence="2">
    <location>
        <begin position="126"/>
        <end position="137"/>
    </location>
</feature>
<dbReference type="PANTHER" id="PTHR21717">
    <property type="entry name" value="TELOMERIC REPEAT BINDING PROTEIN"/>
    <property type="match status" value="1"/>
</dbReference>
<keyword evidence="1" id="KW-0238">DNA-binding</keyword>
<dbReference type="InterPro" id="IPR009057">
    <property type="entry name" value="Homeodomain-like_sf"/>
</dbReference>
<dbReference type="Proteomes" id="UP001633002">
    <property type="component" value="Unassembled WGS sequence"/>
</dbReference>
<feature type="compositionally biased region" description="Polar residues" evidence="2">
    <location>
        <begin position="788"/>
        <end position="801"/>
    </location>
</feature>
<gene>
    <name evidence="6" type="ORF">R1sor_020031</name>
</gene>
<feature type="region of interest" description="Disordered" evidence="2">
    <location>
        <begin position="62"/>
        <end position="99"/>
    </location>
</feature>
<dbReference type="InterPro" id="IPR000626">
    <property type="entry name" value="Ubiquitin-like_dom"/>
</dbReference>
<dbReference type="PROSITE" id="PS51294">
    <property type="entry name" value="HTH_MYB"/>
    <property type="match status" value="1"/>
</dbReference>
<feature type="compositionally biased region" description="Basic residues" evidence="2">
    <location>
        <begin position="440"/>
        <end position="461"/>
    </location>
</feature>
<feature type="compositionally biased region" description="Polar residues" evidence="2">
    <location>
        <begin position="308"/>
        <end position="318"/>
    </location>
</feature>
<dbReference type="InterPro" id="IPR001005">
    <property type="entry name" value="SANT/Myb"/>
</dbReference>
<dbReference type="InterPro" id="IPR031105">
    <property type="entry name" value="TRP_plant"/>
</dbReference>
<feature type="compositionally biased region" description="Polar residues" evidence="2">
    <location>
        <begin position="180"/>
        <end position="198"/>
    </location>
</feature>
<name>A0ABD3IFV0_9MARC</name>
<feature type="region of interest" description="Disordered" evidence="2">
    <location>
        <begin position="771"/>
        <end position="813"/>
    </location>
</feature>
<dbReference type="GO" id="GO:0042162">
    <property type="term" value="F:telomeric DNA binding"/>
    <property type="evidence" value="ECO:0007669"/>
    <property type="project" value="UniProtKB-ARBA"/>
</dbReference>
<feature type="region of interest" description="Disordered" evidence="2">
    <location>
        <begin position="737"/>
        <end position="756"/>
    </location>
</feature>
<feature type="compositionally biased region" description="Basic and acidic residues" evidence="2">
    <location>
        <begin position="369"/>
        <end position="378"/>
    </location>
</feature>
<dbReference type="SUPFAM" id="SSF46689">
    <property type="entry name" value="Homeodomain-like"/>
    <property type="match status" value="1"/>
</dbReference>
<dbReference type="Gene3D" id="1.10.246.220">
    <property type="match status" value="1"/>
</dbReference>
<feature type="region of interest" description="Disordered" evidence="2">
    <location>
        <begin position="288"/>
        <end position="324"/>
    </location>
</feature>
<evidence type="ECO:0000256" key="2">
    <source>
        <dbReference type="SAM" id="MobiDB-lite"/>
    </source>
</evidence>
<feature type="region of interest" description="Disordered" evidence="2">
    <location>
        <begin position="403"/>
        <end position="512"/>
    </location>
</feature>
<protein>
    <submittedName>
        <fullName evidence="6">Uncharacterized protein</fullName>
    </submittedName>
</protein>
<comment type="caution">
    <text evidence="6">The sequence shown here is derived from an EMBL/GenBank/DDBJ whole genome shotgun (WGS) entry which is preliminary data.</text>
</comment>
<dbReference type="SMART" id="SM00717">
    <property type="entry name" value="SANT"/>
    <property type="match status" value="1"/>
</dbReference>